<dbReference type="AlphaFoldDB" id="A0A5P1PP80"/>
<protein>
    <recommendedName>
        <fullName evidence="2">Capsule polysaccharide biosynthesis protein</fullName>
    </recommendedName>
</protein>
<sequence length="410" mass="47120">MIFDRLKFVEKNFSSIPFTSKEYFITTHESIYDKIDFRLMIKSIIKLVGSVSGSLWLKNNKQGDYFVYHGGLKTKLEMEKLFSEGLSIHTVSDKHTDNSDSAKRFSSLIYVLDKKFIKIFNSLIFDSSISFRLKVLMLSDLFWNYGYYSYFKKAILNKKNVLSFFSTSQLAFSLHEACKDINKPFIFYSWGSNQGFEEFKYSSADITLVKNSYDFNLFSRIGSYGKLIKFGDLSLSDVKNTRDLFIKNAARILIVDTCLSSKVNAEKKFIIYKRIFDSLSSVSSTFTVRPHPATRVCELSELLSKFSGDFLMENEKSIFEQAQDADLVININSTVGIQLISLGIPVYEIYDEGYAYGYLNEEYPGLVFSNKNNVYPGDKVFFSEKLESFMLSQGIMPADLSLLKNCLRRC</sequence>
<name>A0A5P1PP80_VIBPH</name>
<accession>A0A5P1PP80</accession>
<reference evidence="1" key="1">
    <citation type="journal article" date="2019" name="Int. J. Food Microbiol.">
        <title>Developing a novel molecular serotyping system based on capsular polysaccharide synthesis gene clusters of Vibrio parahaemolyticus.</title>
        <authorList>
            <person name="Pang Y."/>
            <person name="Guo X."/>
            <person name="Tian X."/>
            <person name="Liu F."/>
            <person name="Wang L."/>
            <person name="Wu J."/>
            <person name="Zhang S."/>
            <person name="Li S."/>
            <person name="Liu B."/>
        </authorList>
    </citation>
    <scope>NUCLEOTIDE SEQUENCE</scope>
    <source>
        <strain evidence="1">G2929</strain>
    </source>
</reference>
<evidence type="ECO:0000313" key="1">
    <source>
        <dbReference type="EMBL" id="QEQ70568.1"/>
    </source>
</evidence>
<proteinExistence type="predicted"/>
<dbReference type="EMBL" id="MK455076">
    <property type="protein sequence ID" value="QEQ70568.1"/>
    <property type="molecule type" value="Genomic_DNA"/>
</dbReference>
<organism evidence="1">
    <name type="scientific">Vibrio parahaemolyticus</name>
    <dbReference type="NCBI Taxonomy" id="670"/>
    <lineage>
        <taxon>Bacteria</taxon>
        <taxon>Pseudomonadati</taxon>
        <taxon>Pseudomonadota</taxon>
        <taxon>Gammaproteobacteria</taxon>
        <taxon>Vibrionales</taxon>
        <taxon>Vibrionaceae</taxon>
        <taxon>Vibrio</taxon>
    </lineage>
</organism>
<evidence type="ECO:0008006" key="2">
    <source>
        <dbReference type="Google" id="ProtNLM"/>
    </source>
</evidence>
<dbReference type="RefSeq" id="WP_029803658.1">
    <property type="nucleotide sequence ID" value="NZ_CBCSGT010000005.1"/>
</dbReference>